<accession>A0A9N8VTR3</accession>
<dbReference type="PANTHER" id="PTHR10067:SF6">
    <property type="entry name" value="PHOSPHATIDYLSERINE DECARBOXYLASE PROENZYME, MITOCHONDRIAL"/>
    <property type="match status" value="1"/>
</dbReference>
<keyword evidence="6" id="KW-0443">Lipid metabolism</keyword>
<evidence type="ECO:0000256" key="10">
    <source>
        <dbReference type="ARBA" id="ARBA00023317"/>
    </source>
</evidence>
<organism evidence="13 14">
    <name type="scientific">Dentiscutata erythropus</name>
    <dbReference type="NCBI Taxonomy" id="1348616"/>
    <lineage>
        <taxon>Eukaryota</taxon>
        <taxon>Fungi</taxon>
        <taxon>Fungi incertae sedis</taxon>
        <taxon>Mucoromycota</taxon>
        <taxon>Glomeromycotina</taxon>
        <taxon>Glomeromycetes</taxon>
        <taxon>Diversisporales</taxon>
        <taxon>Gigasporaceae</taxon>
        <taxon>Dentiscutata</taxon>
    </lineage>
</organism>
<evidence type="ECO:0000256" key="12">
    <source>
        <dbReference type="SAM" id="Phobius"/>
    </source>
</evidence>
<comment type="caution">
    <text evidence="13">The sequence shown here is derived from an EMBL/GenBank/DDBJ whole genome shotgun (WGS) entry which is preliminary data.</text>
</comment>
<evidence type="ECO:0000256" key="8">
    <source>
        <dbReference type="ARBA" id="ARBA00023239"/>
    </source>
</evidence>
<keyword evidence="7" id="KW-0594">Phospholipid biosynthesis</keyword>
<gene>
    <name evidence="13" type="ORF">DERYTH_LOCUS990</name>
</gene>
<keyword evidence="5" id="KW-0210">Decarboxylase</keyword>
<dbReference type="GO" id="GO:0006646">
    <property type="term" value="P:phosphatidylethanolamine biosynthetic process"/>
    <property type="evidence" value="ECO:0007669"/>
    <property type="project" value="TreeGrafter"/>
</dbReference>
<evidence type="ECO:0000313" key="13">
    <source>
        <dbReference type="EMBL" id="CAG8460688.1"/>
    </source>
</evidence>
<keyword evidence="9" id="KW-1208">Phospholipid metabolism</keyword>
<evidence type="ECO:0000256" key="4">
    <source>
        <dbReference type="ARBA" id="ARBA00022516"/>
    </source>
</evidence>
<sequence>MHTFHLSRIRIQRHQFSPKVSFLNKGFAFHQEFRFSPGISPFSRGFATSPKGFVFRRSHKWLTIGVGVCVTAVAFQTLRYQYKKRKINQEDDPQVVKRPVLDPWQIENPDLKTYPNLGSFFIRSLKPGVRPIDNNAVLVSPSDGRIINFGLINDGWVEPIKGNSYSLSALLGRDYIDNANNSELPIDISPDSTYKWQINKKENGLFYCTIYLAPGDYHRFHSPTNWVVEARRHFAGELFSVSPYMLNLLPDLFVLNERVALLGRWKHGFFAMIPVGSTNVGSIKINFDQVLRTNQNGATVGTYTEMSYKNTSKNIDGQPLRIGEEIGGFLFGSSMLLIFEAPLNFKFCVTPEQKTRVGRKLGQDGD</sequence>
<dbReference type="NCBIfam" id="TIGR00163">
    <property type="entry name" value="PS_decarb"/>
    <property type="match status" value="1"/>
</dbReference>
<keyword evidence="10" id="KW-0670">Pyruvate</keyword>
<evidence type="ECO:0000256" key="3">
    <source>
        <dbReference type="ARBA" id="ARBA00012243"/>
    </source>
</evidence>
<dbReference type="EC" id="4.1.1.65" evidence="3"/>
<evidence type="ECO:0000256" key="2">
    <source>
        <dbReference type="ARBA" id="ARBA00005189"/>
    </source>
</evidence>
<keyword evidence="14" id="KW-1185">Reference proteome</keyword>
<keyword evidence="4" id="KW-0444">Lipid biosynthesis</keyword>
<dbReference type="InterPro" id="IPR033177">
    <property type="entry name" value="PSD-B"/>
</dbReference>
<protein>
    <recommendedName>
        <fullName evidence="3">phosphatidylserine decarboxylase</fullName>
        <ecNumber evidence="3">4.1.1.65</ecNumber>
    </recommendedName>
</protein>
<proteinExistence type="predicted"/>
<keyword evidence="12" id="KW-0812">Transmembrane</keyword>
<evidence type="ECO:0000256" key="7">
    <source>
        <dbReference type="ARBA" id="ARBA00023209"/>
    </source>
</evidence>
<evidence type="ECO:0000256" key="5">
    <source>
        <dbReference type="ARBA" id="ARBA00022793"/>
    </source>
</evidence>
<keyword evidence="12" id="KW-0472">Membrane</keyword>
<comment type="pathway">
    <text evidence="11">Phospholipid metabolism; phosphatidylethanolamine biosynthesis.</text>
</comment>
<evidence type="ECO:0000256" key="11">
    <source>
        <dbReference type="ARBA" id="ARBA00024326"/>
    </source>
</evidence>
<reference evidence="13" key="1">
    <citation type="submission" date="2021-06" db="EMBL/GenBank/DDBJ databases">
        <authorList>
            <person name="Kallberg Y."/>
            <person name="Tangrot J."/>
            <person name="Rosling A."/>
        </authorList>
    </citation>
    <scope>NUCLEOTIDE SEQUENCE</scope>
    <source>
        <strain evidence="13">MA453B</strain>
    </source>
</reference>
<dbReference type="AlphaFoldDB" id="A0A9N8VTR3"/>
<dbReference type="InterPro" id="IPR003817">
    <property type="entry name" value="PS_Dcarbxylase"/>
</dbReference>
<name>A0A9N8VTR3_9GLOM</name>
<dbReference type="Pfam" id="PF02666">
    <property type="entry name" value="PS_Dcarbxylase"/>
    <property type="match status" value="1"/>
</dbReference>
<evidence type="ECO:0000256" key="9">
    <source>
        <dbReference type="ARBA" id="ARBA00023264"/>
    </source>
</evidence>
<dbReference type="PANTHER" id="PTHR10067">
    <property type="entry name" value="PHOSPHATIDYLSERINE DECARBOXYLASE"/>
    <property type="match status" value="1"/>
</dbReference>
<feature type="transmembrane region" description="Helical" evidence="12">
    <location>
        <begin position="61"/>
        <end position="78"/>
    </location>
</feature>
<evidence type="ECO:0000313" key="14">
    <source>
        <dbReference type="Proteomes" id="UP000789405"/>
    </source>
</evidence>
<keyword evidence="12" id="KW-1133">Transmembrane helix</keyword>
<dbReference type="OrthoDB" id="4330at2759"/>
<evidence type="ECO:0000256" key="6">
    <source>
        <dbReference type="ARBA" id="ARBA00023098"/>
    </source>
</evidence>
<dbReference type="Proteomes" id="UP000789405">
    <property type="component" value="Unassembled WGS sequence"/>
</dbReference>
<comment type="pathway">
    <text evidence="2">Lipid metabolism.</text>
</comment>
<dbReference type="GO" id="GO:0005739">
    <property type="term" value="C:mitochondrion"/>
    <property type="evidence" value="ECO:0007669"/>
    <property type="project" value="TreeGrafter"/>
</dbReference>
<comment type="cofactor">
    <cofactor evidence="1">
        <name>pyruvate</name>
        <dbReference type="ChEBI" id="CHEBI:15361"/>
    </cofactor>
</comment>
<evidence type="ECO:0000256" key="1">
    <source>
        <dbReference type="ARBA" id="ARBA00001928"/>
    </source>
</evidence>
<dbReference type="GO" id="GO:0004609">
    <property type="term" value="F:phosphatidylserine decarboxylase activity"/>
    <property type="evidence" value="ECO:0007669"/>
    <property type="project" value="UniProtKB-EC"/>
</dbReference>
<dbReference type="EMBL" id="CAJVPY010000257">
    <property type="protein sequence ID" value="CAG8460688.1"/>
    <property type="molecule type" value="Genomic_DNA"/>
</dbReference>
<keyword evidence="8" id="KW-0456">Lyase</keyword>